<proteinExistence type="predicted"/>
<sequence>MSKLKKNRVQPDFVIVEAWRRYLEYMENEDFLAWSRAIRTNISLSEASVRVHPPHLGLLSQLSLPSPHLPHLLRLNVQIFDETSGVGEPTVARVEVRPPVEAGPRCSSDVSTGRRSEVDKAKYGAMERRSGVQEARSNVLAHKSDGSKVDHARSYSNEVRSGAPDDDRVKSMVNKTRSGVRDVRFAVLIGKSSHRSKSDGNKGGLTH</sequence>
<protein>
    <submittedName>
        <fullName evidence="2">Uncharacterized protein</fullName>
    </submittedName>
</protein>
<dbReference type="AlphaFoldDB" id="A0AAP0IXK9"/>
<keyword evidence="3" id="KW-1185">Reference proteome</keyword>
<evidence type="ECO:0000313" key="2">
    <source>
        <dbReference type="EMBL" id="KAK9123614.1"/>
    </source>
</evidence>
<dbReference type="Proteomes" id="UP001417504">
    <property type="component" value="Unassembled WGS sequence"/>
</dbReference>
<organism evidence="2 3">
    <name type="scientific">Stephania japonica</name>
    <dbReference type="NCBI Taxonomy" id="461633"/>
    <lineage>
        <taxon>Eukaryota</taxon>
        <taxon>Viridiplantae</taxon>
        <taxon>Streptophyta</taxon>
        <taxon>Embryophyta</taxon>
        <taxon>Tracheophyta</taxon>
        <taxon>Spermatophyta</taxon>
        <taxon>Magnoliopsida</taxon>
        <taxon>Ranunculales</taxon>
        <taxon>Menispermaceae</taxon>
        <taxon>Menispermoideae</taxon>
        <taxon>Cissampelideae</taxon>
        <taxon>Stephania</taxon>
    </lineage>
</organism>
<gene>
    <name evidence="2" type="ORF">Sjap_013216</name>
</gene>
<evidence type="ECO:0000313" key="3">
    <source>
        <dbReference type="Proteomes" id="UP001417504"/>
    </source>
</evidence>
<dbReference type="EMBL" id="JBBNAE010000005">
    <property type="protein sequence ID" value="KAK9123614.1"/>
    <property type="molecule type" value="Genomic_DNA"/>
</dbReference>
<feature type="compositionally biased region" description="Basic and acidic residues" evidence="1">
    <location>
        <begin position="142"/>
        <end position="153"/>
    </location>
</feature>
<name>A0AAP0IXK9_9MAGN</name>
<comment type="caution">
    <text evidence="2">The sequence shown here is derived from an EMBL/GenBank/DDBJ whole genome shotgun (WGS) entry which is preliminary data.</text>
</comment>
<feature type="region of interest" description="Disordered" evidence="1">
    <location>
        <begin position="127"/>
        <end position="175"/>
    </location>
</feature>
<accession>A0AAP0IXK9</accession>
<reference evidence="2 3" key="1">
    <citation type="submission" date="2024-01" db="EMBL/GenBank/DDBJ databases">
        <title>Genome assemblies of Stephania.</title>
        <authorList>
            <person name="Yang L."/>
        </authorList>
    </citation>
    <scope>NUCLEOTIDE SEQUENCE [LARGE SCALE GENOMIC DNA]</scope>
    <source>
        <strain evidence="2">QJT</strain>
        <tissue evidence="2">Leaf</tissue>
    </source>
</reference>
<evidence type="ECO:0000256" key="1">
    <source>
        <dbReference type="SAM" id="MobiDB-lite"/>
    </source>
</evidence>